<sequence length="171" mass="19703">MPPFDPSAPMQEHDFKRQIHKLVDWLATTLVRVRTEHPEQESLFWLKFGMVIALWNDVPFMQSTSGAQQALQQFLQTRAFALTNEPIPIQRSSASWTEDLDLRFHLQIKIDVLSLATNIPWRISMAEFDRRDAIIRHLERCTEFGRHGNLGPCLCRVTLSTHIVGSCCCLS</sequence>
<organism evidence="1 2">
    <name type="scientific">Ephemerocybe angulata</name>
    <dbReference type="NCBI Taxonomy" id="980116"/>
    <lineage>
        <taxon>Eukaryota</taxon>
        <taxon>Fungi</taxon>
        <taxon>Dikarya</taxon>
        <taxon>Basidiomycota</taxon>
        <taxon>Agaricomycotina</taxon>
        <taxon>Agaricomycetes</taxon>
        <taxon>Agaricomycetidae</taxon>
        <taxon>Agaricales</taxon>
        <taxon>Agaricineae</taxon>
        <taxon>Psathyrellaceae</taxon>
        <taxon>Ephemerocybe</taxon>
    </lineage>
</organism>
<dbReference type="EMBL" id="JACGCI010000014">
    <property type="protein sequence ID" value="KAF6759681.1"/>
    <property type="molecule type" value="Genomic_DNA"/>
</dbReference>
<comment type="caution">
    <text evidence="1">The sequence shown here is derived from an EMBL/GenBank/DDBJ whole genome shotgun (WGS) entry which is preliminary data.</text>
</comment>
<accession>A0A8H6MC48</accession>
<keyword evidence="2" id="KW-1185">Reference proteome</keyword>
<gene>
    <name evidence="1" type="ORF">DFP72DRAFT_115310</name>
</gene>
<evidence type="ECO:0000313" key="1">
    <source>
        <dbReference type="EMBL" id="KAF6759681.1"/>
    </source>
</evidence>
<dbReference type="AlphaFoldDB" id="A0A8H6MC48"/>
<reference evidence="1 2" key="1">
    <citation type="submission" date="2020-07" db="EMBL/GenBank/DDBJ databases">
        <title>Comparative genomics of pyrophilous fungi reveals a link between fire events and developmental genes.</title>
        <authorList>
            <consortium name="DOE Joint Genome Institute"/>
            <person name="Steindorff A.S."/>
            <person name="Carver A."/>
            <person name="Calhoun S."/>
            <person name="Stillman K."/>
            <person name="Liu H."/>
            <person name="Lipzen A."/>
            <person name="Pangilinan J."/>
            <person name="Labutti K."/>
            <person name="Bruns T.D."/>
            <person name="Grigoriev I.V."/>
        </authorList>
    </citation>
    <scope>NUCLEOTIDE SEQUENCE [LARGE SCALE GENOMIC DNA]</scope>
    <source>
        <strain evidence="1 2">CBS 144469</strain>
    </source>
</reference>
<name>A0A8H6MC48_9AGAR</name>
<proteinExistence type="predicted"/>
<protein>
    <submittedName>
        <fullName evidence="1">Uncharacterized protein</fullName>
    </submittedName>
</protein>
<dbReference type="Proteomes" id="UP000521943">
    <property type="component" value="Unassembled WGS sequence"/>
</dbReference>
<evidence type="ECO:0000313" key="2">
    <source>
        <dbReference type="Proteomes" id="UP000521943"/>
    </source>
</evidence>